<dbReference type="Proteomes" id="UP000479132">
    <property type="component" value="Unassembled WGS sequence"/>
</dbReference>
<dbReference type="Gene3D" id="3.40.50.10320">
    <property type="entry name" value="LmbE-like"/>
    <property type="match status" value="1"/>
</dbReference>
<reference evidence="1 2" key="1">
    <citation type="submission" date="2020-02" db="EMBL/GenBank/DDBJ databases">
        <title>Aliifodinibius halophilus 2W32, complete genome.</title>
        <authorList>
            <person name="Li Y."/>
            <person name="Wu S."/>
        </authorList>
    </citation>
    <scope>NUCLEOTIDE SEQUENCE [LARGE SCALE GENOMIC DNA]</scope>
    <source>
        <strain evidence="1 2">2W32</strain>
    </source>
</reference>
<protein>
    <submittedName>
        <fullName evidence="1">Bacillithiol biosynthesis deacetylase BshB1</fullName>
    </submittedName>
</protein>
<dbReference type="GO" id="GO:0071793">
    <property type="term" value="P:bacillithiol biosynthetic process"/>
    <property type="evidence" value="ECO:0007669"/>
    <property type="project" value="InterPro"/>
</dbReference>
<dbReference type="GO" id="GO:0016811">
    <property type="term" value="F:hydrolase activity, acting on carbon-nitrogen (but not peptide) bonds, in linear amides"/>
    <property type="evidence" value="ECO:0007669"/>
    <property type="project" value="TreeGrafter"/>
</dbReference>
<proteinExistence type="predicted"/>
<accession>A0A6M1THI9</accession>
<comment type="caution">
    <text evidence="1">The sequence shown here is derived from an EMBL/GenBank/DDBJ whole genome shotgun (WGS) entry which is preliminary data.</text>
</comment>
<dbReference type="InterPro" id="IPR024078">
    <property type="entry name" value="LmbE-like_dom_sf"/>
</dbReference>
<dbReference type="GO" id="GO:0019213">
    <property type="term" value="F:deacetylase activity"/>
    <property type="evidence" value="ECO:0007669"/>
    <property type="project" value="InterPro"/>
</dbReference>
<keyword evidence="2" id="KW-1185">Reference proteome</keyword>
<sequence length="247" mass="27564">MKLDVLALSAHPDDTELCCGGTLAALVNQGKKVGVVDFTRGEMGSRGTPETRLKEASKAAEIIGLAIRDNLGLPDTKIESNREYQKKIIQKIRAYQPHVCFVGAPSDRHPDHGNATQLALDAIFFSGLTKIETVDEDGSPQDRWRPSHVLHFMQDRPFEPDFVFDITDTFETKKEAILAFETQFNVQNPTEEPETYISNKQFFSGIEARAQHYGHLIGATYGEPFKYHNGPIPMASLSDLFATNPQR</sequence>
<dbReference type="PANTHER" id="PTHR12993:SF30">
    <property type="entry name" value="N-ACETYL-ALPHA-D-GLUCOSAMINYL L-MALATE DEACETYLASE 1"/>
    <property type="match status" value="1"/>
</dbReference>
<dbReference type="AlphaFoldDB" id="A0A6M1THI9"/>
<gene>
    <name evidence="1" type="primary">bshB1</name>
    <name evidence="1" type="ORF">G3569_07070</name>
</gene>
<dbReference type="Pfam" id="PF02585">
    <property type="entry name" value="PIG-L"/>
    <property type="match status" value="1"/>
</dbReference>
<evidence type="ECO:0000313" key="2">
    <source>
        <dbReference type="Proteomes" id="UP000479132"/>
    </source>
</evidence>
<dbReference type="RefSeq" id="WP_165267505.1">
    <property type="nucleotide sequence ID" value="NZ_JAALLS010000007.1"/>
</dbReference>
<dbReference type="NCBIfam" id="TIGR04001">
    <property type="entry name" value="thiol_BshB1"/>
    <property type="match status" value="1"/>
</dbReference>
<evidence type="ECO:0000313" key="1">
    <source>
        <dbReference type="EMBL" id="NGP88110.1"/>
    </source>
</evidence>
<dbReference type="SUPFAM" id="SSF102588">
    <property type="entry name" value="LmbE-like"/>
    <property type="match status" value="1"/>
</dbReference>
<dbReference type="PANTHER" id="PTHR12993">
    <property type="entry name" value="N-ACETYLGLUCOSAMINYL-PHOSPHATIDYLINOSITOL DE-N-ACETYLASE-RELATED"/>
    <property type="match status" value="1"/>
</dbReference>
<name>A0A6M1THI9_9BACT</name>
<dbReference type="EMBL" id="JAALLS010000007">
    <property type="protein sequence ID" value="NGP88110.1"/>
    <property type="molecule type" value="Genomic_DNA"/>
</dbReference>
<dbReference type="InterPro" id="IPR023842">
    <property type="entry name" value="Bacillithiol_biosynth_BshB1"/>
</dbReference>
<organism evidence="1 2">
    <name type="scientific">Fodinibius halophilus</name>
    <dbReference type="NCBI Taxonomy" id="1736908"/>
    <lineage>
        <taxon>Bacteria</taxon>
        <taxon>Pseudomonadati</taxon>
        <taxon>Balneolota</taxon>
        <taxon>Balneolia</taxon>
        <taxon>Balneolales</taxon>
        <taxon>Balneolaceae</taxon>
        <taxon>Fodinibius</taxon>
    </lineage>
</organism>
<dbReference type="InterPro" id="IPR003737">
    <property type="entry name" value="GlcNAc_PI_deacetylase-related"/>
</dbReference>